<feature type="compositionally biased region" description="Low complexity" evidence="1">
    <location>
        <begin position="47"/>
        <end position="70"/>
    </location>
</feature>
<keyword evidence="2" id="KW-0812">Transmembrane</keyword>
<dbReference type="Proteomes" id="UP000183413">
    <property type="component" value="Unassembled WGS sequence"/>
</dbReference>
<accession>A0A1I5WAX3</accession>
<evidence type="ECO:0000313" key="3">
    <source>
        <dbReference type="EMBL" id="SFQ16900.1"/>
    </source>
</evidence>
<organism evidence="3 4">
    <name type="scientific">Actinomadura madurae</name>
    <dbReference type="NCBI Taxonomy" id="1993"/>
    <lineage>
        <taxon>Bacteria</taxon>
        <taxon>Bacillati</taxon>
        <taxon>Actinomycetota</taxon>
        <taxon>Actinomycetes</taxon>
        <taxon>Streptosporangiales</taxon>
        <taxon>Thermomonosporaceae</taxon>
        <taxon>Actinomadura</taxon>
    </lineage>
</organism>
<feature type="compositionally biased region" description="Gly residues" evidence="1">
    <location>
        <begin position="90"/>
        <end position="109"/>
    </location>
</feature>
<evidence type="ECO:0000256" key="1">
    <source>
        <dbReference type="SAM" id="MobiDB-lite"/>
    </source>
</evidence>
<evidence type="ECO:0000313" key="4">
    <source>
        <dbReference type="Proteomes" id="UP000183413"/>
    </source>
</evidence>
<proteinExistence type="predicted"/>
<keyword evidence="2" id="KW-0472">Membrane</keyword>
<evidence type="ECO:0000256" key="2">
    <source>
        <dbReference type="SAM" id="Phobius"/>
    </source>
</evidence>
<sequence length="200" mass="19798">MKSRRPARTARSLWARIAGYTGTLALVAAAVIVLLMPLTDDGGKGAAGAQGTAGPSAPAGGAPNGSGLPATPTNPVPQQDGSGRPYPPGQDGGGSGGQGGGPVIPTQGSGGIGWCPKGTAFYKATATGVDVVVTVASSGAIRAELSLRGREPQSQQTTVRSGGPHAFHFRGVAPQLVERVKVNTVSVGVAMQTCYARAGT</sequence>
<protein>
    <submittedName>
        <fullName evidence="3">Uncharacterized protein</fullName>
    </submittedName>
</protein>
<feature type="region of interest" description="Disordered" evidence="1">
    <location>
        <begin position="43"/>
        <end position="109"/>
    </location>
</feature>
<feature type="compositionally biased region" description="Polar residues" evidence="1">
    <location>
        <begin position="71"/>
        <end position="81"/>
    </location>
</feature>
<reference evidence="3 4" key="1">
    <citation type="submission" date="2016-10" db="EMBL/GenBank/DDBJ databases">
        <authorList>
            <person name="de Groot N.N."/>
        </authorList>
    </citation>
    <scope>NUCLEOTIDE SEQUENCE [LARGE SCALE GENOMIC DNA]</scope>
    <source>
        <strain evidence="3 4">DSM 43067</strain>
    </source>
</reference>
<dbReference type="InParanoid" id="A0A1I5WAX3"/>
<feature type="transmembrane region" description="Helical" evidence="2">
    <location>
        <begin position="12"/>
        <end position="36"/>
    </location>
</feature>
<name>A0A1I5WAX3_9ACTN</name>
<keyword evidence="4" id="KW-1185">Reference proteome</keyword>
<gene>
    <name evidence="3" type="ORF">SAMN04489713_12371</name>
</gene>
<dbReference type="AlphaFoldDB" id="A0A1I5WAX3"/>
<dbReference type="EMBL" id="FOVH01000023">
    <property type="protein sequence ID" value="SFQ16900.1"/>
    <property type="molecule type" value="Genomic_DNA"/>
</dbReference>
<keyword evidence="2" id="KW-1133">Transmembrane helix</keyword>
<dbReference type="RefSeq" id="WP_075024422.1">
    <property type="nucleotide sequence ID" value="NZ_FOVH01000023.1"/>
</dbReference>